<evidence type="ECO:0000256" key="1">
    <source>
        <dbReference type="ARBA" id="ARBA00007689"/>
    </source>
</evidence>
<dbReference type="PANTHER" id="PTHR35174">
    <property type="entry name" value="BLL7171 PROTEIN-RELATED"/>
    <property type="match status" value="1"/>
</dbReference>
<feature type="domain" description="YCII-related" evidence="2">
    <location>
        <begin position="1"/>
        <end position="113"/>
    </location>
</feature>
<dbReference type="InterPro" id="IPR005545">
    <property type="entry name" value="YCII"/>
</dbReference>
<accession>A0A9X3IIT9</accession>
<organism evidence="3 4">
    <name type="scientific">Kaistia nematophila</name>
    <dbReference type="NCBI Taxonomy" id="2994654"/>
    <lineage>
        <taxon>Bacteria</taxon>
        <taxon>Pseudomonadati</taxon>
        <taxon>Pseudomonadota</taxon>
        <taxon>Alphaproteobacteria</taxon>
        <taxon>Hyphomicrobiales</taxon>
        <taxon>Kaistiaceae</taxon>
        <taxon>Kaistia</taxon>
    </lineage>
</organism>
<sequence>MQFACLVYVDGDAMAALSSEEQAQLTDETIAQDWALRQAGRLILARPLQAPTTAAIVRVRAGRATVTDGPFAEAKEMLGGFLIIEADDRDQAIAVAKASPMARMGSIEVRPILVQTHSVTGEGRPPALSPAG</sequence>
<dbReference type="PANTHER" id="PTHR35174:SF3">
    <property type="entry name" value="BLL7171 PROTEIN"/>
    <property type="match status" value="1"/>
</dbReference>
<reference evidence="3" key="1">
    <citation type="submission" date="2022-11" db="EMBL/GenBank/DDBJ databases">
        <title>Biodiversity and phylogenetic relationships of bacteria.</title>
        <authorList>
            <person name="Machado R.A.R."/>
            <person name="Bhat A."/>
            <person name="Loulou A."/>
            <person name="Kallel S."/>
        </authorList>
    </citation>
    <scope>NUCLEOTIDE SEQUENCE</scope>
    <source>
        <strain evidence="3">K-TC2</strain>
    </source>
</reference>
<proteinExistence type="inferred from homology"/>
<evidence type="ECO:0000259" key="2">
    <source>
        <dbReference type="Pfam" id="PF03795"/>
    </source>
</evidence>
<gene>
    <name evidence="3" type="ORF">OSH07_01340</name>
</gene>
<dbReference type="AlphaFoldDB" id="A0A9X3IIT9"/>
<comment type="caution">
    <text evidence="3">The sequence shown here is derived from an EMBL/GenBank/DDBJ whole genome shotgun (WGS) entry which is preliminary data.</text>
</comment>
<evidence type="ECO:0000313" key="4">
    <source>
        <dbReference type="Proteomes" id="UP001144805"/>
    </source>
</evidence>
<dbReference type="SUPFAM" id="SSF54909">
    <property type="entry name" value="Dimeric alpha+beta barrel"/>
    <property type="match status" value="1"/>
</dbReference>
<evidence type="ECO:0000313" key="3">
    <source>
        <dbReference type="EMBL" id="MCX5567829.1"/>
    </source>
</evidence>
<dbReference type="RefSeq" id="WP_266336805.1">
    <property type="nucleotide sequence ID" value="NZ_JAPKNK010000001.1"/>
</dbReference>
<dbReference type="Pfam" id="PF03795">
    <property type="entry name" value="YCII"/>
    <property type="match status" value="1"/>
</dbReference>
<dbReference type="InterPro" id="IPR011008">
    <property type="entry name" value="Dimeric_a/b-barrel"/>
</dbReference>
<dbReference type="EMBL" id="JAPKNK010000001">
    <property type="protein sequence ID" value="MCX5567829.1"/>
    <property type="molecule type" value="Genomic_DNA"/>
</dbReference>
<name>A0A9X3IIT9_9HYPH</name>
<dbReference type="Proteomes" id="UP001144805">
    <property type="component" value="Unassembled WGS sequence"/>
</dbReference>
<keyword evidence="4" id="KW-1185">Reference proteome</keyword>
<dbReference type="Gene3D" id="3.30.70.1060">
    <property type="entry name" value="Dimeric alpha+beta barrel"/>
    <property type="match status" value="1"/>
</dbReference>
<comment type="similarity">
    <text evidence="1">Belongs to the YciI family.</text>
</comment>
<protein>
    <submittedName>
        <fullName evidence="3">YciI family protein</fullName>
    </submittedName>
</protein>